<keyword evidence="3" id="KW-1185">Reference proteome</keyword>
<dbReference type="EMBL" id="BAUL01000035">
    <property type="protein sequence ID" value="GAD92666.1"/>
    <property type="molecule type" value="Genomic_DNA"/>
</dbReference>
<name>V5FSK5_BYSSN</name>
<evidence type="ECO:0000313" key="2">
    <source>
        <dbReference type="EMBL" id="GAD92666.1"/>
    </source>
</evidence>
<dbReference type="OrthoDB" id="10609361at2759"/>
<comment type="caution">
    <text evidence="2">The sequence shown here is derived from an EMBL/GenBank/DDBJ whole genome shotgun (WGS) entry which is preliminary data.</text>
</comment>
<protein>
    <submittedName>
        <fullName evidence="2">Uncharacterized protein</fullName>
    </submittedName>
</protein>
<evidence type="ECO:0000256" key="1">
    <source>
        <dbReference type="SAM" id="MobiDB-lite"/>
    </source>
</evidence>
<organism evidence="2 3">
    <name type="scientific">Byssochlamys spectabilis (strain No. 5 / NBRC 109023)</name>
    <name type="common">Paecilomyces variotii</name>
    <dbReference type="NCBI Taxonomy" id="1356009"/>
    <lineage>
        <taxon>Eukaryota</taxon>
        <taxon>Fungi</taxon>
        <taxon>Dikarya</taxon>
        <taxon>Ascomycota</taxon>
        <taxon>Pezizomycotina</taxon>
        <taxon>Eurotiomycetes</taxon>
        <taxon>Eurotiomycetidae</taxon>
        <taxon>Eurotiales</taxon>
        <taxon>Thermoascaceae</taxon>
        <taxon>Paecilomyces</taxon>
    </lineage>
</organism>
<reference evidence="3" key="1">
    <citation type="journal article" date="2014" name="Genome Announc.">
        <title>Draft genome sequence of the formaldehyde-resistant fungus Byssochlamys spectabilis No. 5 (anamorph Paecilomyces variotii No. 5) (NBRC109023).</title>
        <authorList>
            <person name="Oka T."/>
            <person name="Ekino K."/>
            <person name="Fukuda K."/>
            <person name="Nomura Y."/>
        </authorList>
    </citation>
    <scope>NUCLEOTIDE SEQUENCE [LARGE SCALE GENOMIC DNA]</scope>
    <source>
        <strain evidence="3">No. 5 / NBRC 109023</strain>
    </source>
</reference>
<evidence type="ECO:0000313" key="3">
    <source>
        <dbReference type="Proteomes" id="UP000018001"/>
    </source>
</evidence>
<dbReference type="AlphaFoldDB" id="V5FSK5"/>
<proteinExistence type="predicted"/>
<dbReference type="Proteomes" id="UP000018001">
    <property type="component" value="Unassembled WGS sequence"/>
</dbReference>
<dbReference type="HOGENOM" id="CLU_725624_0_0_1"/>
<feature type="region of interest" description="Disordered" evidence="1">
    <location>
        <begin position="193"/>
        <end position="253"/>
    </location>
</feature>
<dbReference type="InParanoid" id="V5FSK5"/>
<gene>
    <name evidence="2" type="ORF">PVAR5_1259</name>
</gene>
<sequence>MRQPCGVISPLLATTAYNYEAAMTQATGRRFRRMDRSNASISTVALAEEEARDMDDSFSLTGGSNAPTVWYPSLVIFPSPSSSSFDAREPIHVPSLFLLTRKMSRTVHLTENGGQGSYITREDPAFLLLLTIAAHPDLTLDYSRMSILSRLFPEVMWTTEEEIGRNIRALVHLADVTSRADSHMVNLERTGPGQAHAQAWTGAGSGHNDRNHVPPSPTPAMSGGPLFAHDQETSLPLSDDRYTDGTDDDGDDCSSMASWISGRVWIPLDPGEDDDHTDVGAADTSELEWASTRTNPGSPHRPTLNMILDERPPQLSSSAALSGLVQHDACSEYFIYSERERDWAAVSRWDLNHTSPREINFNRDGDSASVCSIGGGVWMGD</sequence>
<accession>V5FSK5</accession>